<evidence type="ECO:0000313" key="2">
    <source>
        <dbReference type="Proteomes" id="UP001303046"/>
    </source>
</evidence>
<proteinExistence type="predicted"/>
<dbReference type="Proteomes" id="UP001303046">
    <property type="component" value="Unassembled WGS sequence"/>
</dbReference>
<keyword evidence="2" id="KW-1185">Reference proteome</keyword>
<accession>A0ABR1CFJ0</accession>
<name>A0ABR1CFJ0_NECAM</name>
<comment type="caution">
    <text evidence="1">The sequence shown here is derived from an EMBL/GenBank/DDBJ whole genome shotgun (WGS) entry which is preliminary data.</text>
</comment>
<organism evidence="1 2">
    <name type="scientific">Necator americanus</name>
    <name type="common">Human hookworm</name>
    <dbReference type="NCBI Taxonomy" id="51031"/>
    <lineage>
        <taxon>Eukaryota</taxon>
        <taxon>Metazoa</taxon>
        <taxon>Ecdysozoa</taxon>
        <taxon>Nematoda</taxon>
        <taxon>Chromadorea</taxon>
        <taxon>Rhabditida</taxon>
        <taxon>Rhabditina</taxon>
        <taxon>Rhabditomorpha</taxon>
        <taxon>Strongyloidea</taxon>
        <taxon>Ancylostomatidae</taxon>
        <taxon>Bunostominae</taxon>
        <taxon>Necator</taxon>
    </lineage>
</organism>
<evidence type="ECO:0000313" key="1">
    <source>
        <dbReference type="EMBL" id="KAK6736651.1"/>
    </source>
</evidence>
<protein>
    <submittedName>
        <fullName evidence="1">Uncharacterized protein</fullName>
    </submittedName>
</protein>
<reference evidence="1 2" key="1">
    <citation type="submission" date="2023-08" db="EMBL/GenBank/DDBJ databases">
        <title>A Necator americanus chromosomal reference genome.</title>
        <authorList>
            <person name="Ilik V."/>
            <person name="Petrzelkova K.J."/>
            <person name="Pardy F."/>
            <person name="Fuh T."/>
            <person name="Niatou-Singa F.S."/>
            <person name="Gouil Q."/>
            <person name="Baker L."/>
            <person name="Ritchie M.E."/>
            <person name="Jex A.R."/>
            <person name="Gazzola D."/>
            <person name="Li H."/>
            <person name="Toshio Fujiwara R."/>
            <person name="Zhan B."/>
            <person name="Aroian R.V."/>
            <person name="Pafco B."/>
            <person name="Schwarz E.M."/>
        </authorList>
    </citation>
    <scope>NUCLEOTIDE SEQUENCE [LARGE SCALE GENOMIC DNA]</scope>
    <source>
        <strain evidence="1 2">Aroian</strain>
        <tissue evidence="1">Whole animal</tissue>
    </source>
</reference>
<sequence length="192" mass="22482">MITPTWRRNLYVRRLDRRGRKLWIASAHAPTKTAEDDSKDVFYYEINALMHKMQVVTVEIDANAKMGPEQESGVRKMVVRKKNISQLNIRKSRAVWDVAFDSDHSVLFGFKIRFRKRNRGVPSQPKIDIAAPKYEKCRTKFRRRVSIDVGEQTWKKLFDADSFTKCIQEAVKKKCPFQMPRKTFALASVETK</sequence>
<dbReference type="EMBL" id="JAVFWL010000002">
    <property type="protein sequence ID" value="KAK6736651.1"/>
    <property type="molecule type" value="Genomic_DNA"/>
</dbReference>
<gene>
    <name evidence="1" type="primary">Necator_chrII.g7178</name>
    <name evidence="1" type="ORF">RB195_019385</name>
</gene>